<dbReference type="RefSeq" id="WP_114643462.1">
    <property type="nucleotide sequence ID" value="NZ_JAACIO010000034.1"/>
</dbReference>
<feature type="transmembrane region" description="Helical" evidence="1">
    <location>
        <begin position="92"/>
        <end position="112"/>
    </location>
</feature>
<evidence type="ECO:0000313" key="3">
    <source>
        <dbReference type="EMBL" id="REI39667.1"/>
    </source>
</evidence>
<keyword evidence="4" id="KW-1185">Reference proteome</keyword>
<dbReference type="GO" id="GO:0008237">
    <property type="term" value="F:metallopeptidase activity"/>
    <property type="evidence" value="ECO:0007669"/>
    <property type="project" value="UniProtKB-KW"/>
</dbReference>
<comment type="caution">
    <text evidence="3">The sequence shown here is derived from an EMBL/GenBank/DDBJ whole genome shotgun (WGS) entry which is preliminary data.</text>
</comment>
<feature type="transmembrane region" description="Helical" evidence="1">
    <location>
        <begin position="227"/>
        <end position="245"/>
    </location>
</feature>
<dbReference type="EMBL" id="QUAJ01000035">
    <property type="protein sequence ID" value="REI39667.1"/>
    <property type="molecule type" value="Genomic_DNA"/>
</dbReference>
<gene>
    <name evidence="3" type="ORF">DYH56_13795</name>
</gene>
<sequence>MEWINQLKEKKIQNNIAIRFLFLFFIVLLGFVLTFFLRSSLEPLLKFKDRNFQIKIMALLGNFSILLVSFLFKQLKLKTVFSKISLEKEIFFWSFIYLFGNFFLSAKLSSFIDNSDPAILEKSLFSLFIIVLIGPFFEELFFRGVIFQVFNNNSYLTIILISSILFALAHGAPGIIFLISGSAFYFGYIYVKTKSLWNSIFIHIINNLTGTFLFFTNNILFTQTEGLLFNLLGGVSLIFCFYNFFRMYKFLPSK</sequence>
<reference evidence="3 4" key="1">
    <citation type="submission" date="2018-08" db="EMBL/GenBank/DDBJ databases">
        <title>Draft genome sequence of Psychrilyobacter sp. strain SD5 isolated from Black Sea water.</title>
        <authorList>
            <person name="Yadav S."/>
            <person name="Villanueva L."/>
            <person name="Damste J.S.S."/>
        </authorList>
    </citation>
    <scope>NUCLEOTIDE SEQUENCE [LARGE SCALE GENOMIC DNA]</scope>
    <source>
        <strain evidence="3 4">SD5</strain>
    </source>
</reference>
<feature type="transmembrane region" description="Helical" evidence="1">
    <location>
        <begin position="124"/>
        <end position="142"/>
    </location>
</feature>
<feature type="transmembrane region" description="Helical" evidence="1">
    <location>
        <begin position="149"/>
        <end position="168"/>
    </location>
</feature>
<organism evidence="3 4">
    <name type="scientific">Psychrilyobacter piezotolerans</name>
    <dbReference type="NCBI Taxonomy" id="2293438"/>
    <lineage>
        <taxon>Bacteria</taxon>
        <taxon>Fusobacteriati</taxon>
        <taxon>Fusobacteriota</taxon>
        <taxon>Fusobacteriia</taxon>
        <taxon>Fusobacteriales</taxon>
        <taxon>Fusobacteriaceae</taxon>
        <taxon>Psychrilyobacter</taxon>
    </lineage>
</organism>
<evidence type="ECO:0000256" key="1">
    <source>
        <dbReference type="SAM" id="Phobius"/>
    </source>
</evidence>
<proteinExistence type="predicted"/>
<keyword evidence="3" id="KW-0378">Hydrolase</keyword>
<dbReference type="Proteomes" id="UP000263486">
    <property type="component" value="Unassembled WGS sequence"/>
</dbReference>
<feature type="domain" description="CAAX prenyl protease 2/Lysostaphin resistance protein A-like" evidence="2">
    <location>
        <begin position="123"/>
        <end position="208"/>
    </location>
</feature>
<evidence type="ECO:0000313" key="4">
    <source>
        <dbReference type="Proteomes" id="UP000263486"/>
    </source>
</evidence>
<feature type="transmembrane region" description="Helical" evidence="1">
    <location>
        <begin position="52"/>
        <end position="72"/>
    </location>
</feature>
<feature type="transmembrane region" description="Helical" evidence="1">
    <location>
        <begin position="200"/>
        <end position="221"/>
    </location>
</feature>
<dbReference type="PANTHER" id="PTHR36435:SF1">
    <property type="entry name" value="CAAX AMINO TERMINAL PROTEASE FAMILY PROTEIN"/>
    <property type="match status" value="1"/>
</dbReference>
<dbReference type="InterPro" id="IPR003675">
    <property type="entry name" value="Rce1/LyrA-like_dom"/>
</dbReference>
<keyword evidence="1" id="KW-1133">Transmembrane helix</keyword>
<keyword evidence="3" id="KW-0645">Protease</keyword>
<dbReference type="InterPro" id="IPR052710">
    <property type="entry name" value="CAAX_protease"/>
</dbReference>
<dbReference type="PANTHER" id="PTHR36435">
    <property type="entry name" value="SLR1288 PROTEIN"/>
    <property type="match status" value="1"/>
</dbReference>
<dbReference type="Pfam" id="PF02517">
    <property type="entry name" value="Rce1-like"/>
    <property type="match status" value="1"/>
</dbReference>
<name>A0ABX9KDP8_9FUSO</name>
<keyword evidence="1" id="KW-0812">Transmembrane</keyword>
<protein>
    <submittedName>
        <fullName evidence="3">CPBP family intramembrane metalloprotease</fullName>
    </submittedName>
</protein>
<feature type="transmembrane region" description="Helical" evidence="1">
    <location>
        <begin position="20"/>
        <end position="40"/>
    </location>
</feature>
<keyword evidence="3" id="KW-0482">Metalloprotease</keyword>
<accession>A0ABX9KDP8</accession>
<keyword evidence="1" id="KW-0472">Membrane</keyword>
<evidence type="ECO:0000259" key="2">
    <source>
        <dbReference type="Pfam" id="PF02517"/>
    </source>
</evidence>